<dbReference type="InterPro" id="IPR056366">
    <property type="entry name" value="Ribosomal_eL24"/>
</dbReference>
<evidence type="ECO:0000256" key="1">
    <source>
        <dbReference type="ARBA" id="ARBA00005647"/>
    </source>
</evidence>
<dbReference type="InterPro" id="IPR038630">
    <property type="entry name" value="L24e/L24_sf"/>
</dbReference>
<proteinExistence type="inferred from homology"/>
<evidence type="ECO:0000256" key="2">
    <source>
        <dbReference type="ARBA" id="ARBA00022517"/>
    </source>
</evidence>
<evidence type="ECO:0000256" key="5">
    <source>
        <dbReference type="ARBA" id="ARBA00064137"/>
    </source>
</evidence>
<comment type="function">
    <text evidence="4">Involved in the biogenesis of the 60S ribosomal subunit. Ensures the docking of NOG1 to pre-60S particles.</text>
</comment>
<evidence type="ECO:0000256" key="3">
    <source>
        <dbReference type="ARBA" id="ARBA00039784"/>
    </source>
</evidence>
<protein>
    <recommendedName>
        <fullName evidence="3">Probable ribosome biogenesis protein RLP24</fullName>
    </recommendedName>
</protein>
<organism evidence="7 8">
    <name type="scientific">Galendromus occidentalis</name>
    <name type="common">western predatory mite</name>
    <dbReference type="NCBI Taxonomy" id="34638"/>
    <lineage>
        <taxon>Eukaryota</taxon>
        <taxon>Metazoa</taxon>
        <taxon>Ecdysozoa</taxon>
        <taxon>Arthropoda</taxon>
        <taxon>Chelicerata</taxon>
        <taxon>Arachnida</taxon>
        <taxon>Acari</taxon>
        <taxon>Parasitiformes</taxon>
        <taxon>Mesostigmata</taxon>
        <taxon>Gamasina</taxon>
        <taxon>Phytoseioidea</taxon>
        <taxon>Phytoseiidae</taxon>
        <taxon>Typhlodrominae</taxon>
        <taxon>Galendromus</taxon>
    </lineage>
</organism>
<sequence>MRIEKCYFCSGPMYPGHGVQFVRNDCKIFKFCRSKCHRMFKRKKNPRKLRWTKAWRKAHGKELIVDPVFELEKRRNRPVKYNRELWQNAIGAMEKIVEIREKREAHFIMNRLKKGRELEKERDFKEVERDLCLIRSACAGEKKKEKVTVEQAESDEEMESVLENGQETVTVIEDGVVKKRTVNGQPQPIQQQQQTIGYGFTVHG</sequence>
<dbReference type="FunFam" id="2.30.170.20:FF:000001">
    <property type="entry name" value="probable ribosome biogenesis protein RLP24"/>
    <property type="match status" value="1"/>
</dbReference>
<dbReference type="InterPro" id="IPR000988">
    <property type="entry name" value="Ribosomal_eL24-rel_N"/>
</dbReference>
<dbReference type="AlphaFoldDB" id="A0AAJ6QQA9"/>
<evidence type="ECO:0000259" key="6">
    <source>
        <dbReference type="SMART" id="SM00746"/>
    </source>
</evidence>
<evidence type="ECO:0000313" key="8">
    <source>
        <dbReference type="RefSeq" id="XP_003740295.2"/>
    </source>
</evidence>
<dbReference type="Gene3D" id="2.30.170.20">
    <property type="entry name" value="Ribosomal protein L24e"/>
    <property type="match status" value="1"/>
</dbReference>
<keyword evidence="7" id="KW-1185">Reference proteome</keyword>
<dbReference type="InterPro" id="IPR011017">
    <property type="entry name" value="TRASH_dom"/>
</dbReference>
<dbReference type="GO" id="GO:0042273">
    <property type="term" value="P:ribosomal large subunit biogenesis"/>
    <property type="evidence" value="ECO:0007669"/>
    <property type="project" value="TreeGrafter"/>
</dbReference>
<comment type="similarity">
    <text evidence="1">Belongs to the eukaryotic ribosomal protein eL24 family.</text>
</comment>
<dbReference type="KEGG" id="goe:100899170"/>
<dbReference type="CTD" id="41372"/>
<dbReference type="PANTHER" id="PTHR10792:SF8">
    <property type="entry name" value="RIBOSOME BIOGENESIS PROTEIN RLP24-RELATED"/>
    <property type="match status" value="1"/>
</dbReference>
<dbReference type="PANTHER" id="PTHR10792">
    <property type="entry name" value="60S RIBOSOMAL PROTEIN L24"/>
    <property type="match status" value="1"/>
</dbReference>
<dbReference type="Proteomes" id="UP000694867">
    <property type="component" value="Unplaced"/>
</dbReference>
<dbReference type="RefSeq" id="XP_003740295.2">
    <property type="nucleotide sequence ID" value="XM_003740247.2"/>
</dbReference>
<accession>A0AAJ6QQA9</accession>
<dbReference type="Pfam" id="PF01246">
    <property type="entry name" value="Ribosomal_L24e"/>
    <property type="match status" value="1"/>
</dbReference>
<dbReference type="GO" id="GO:0005730">
    <property type="term" value="C:nucleolus"/>
    <property type="evidence" value="ECO:0007669"/>
    <property type="project" value="TreeGrafter"/>
</dbReference>
<dbReference type="SUPFAM" id="SSF57716">
    <property type="entry name" value="Glucocorticoid receptor-like (DNA-binding domain)"/>
    <property type="match status" value="1"/>
</dbReference>
<reference evidence="8" key="1">
    <citation type="submission" date="2025-08" db="UniProtKB">
        <authorList>
            <consortium name="RefSeq"/>
        </authorList>
    </citation>
    <scope>IDENTIFICATION</scope>
</reference>
<feature type="domain" description="TRASH" evidence="6">
    <location>
        <begin position="6"/>
        <end position="44"/>
    </location>
</feature>
<keyword evidence="2" id="KW-0690">Ribosome biogenesis</keyword>
<evidence type="ECO:0000313" key="7">
    <source>
        <dbReference type="Proteomes" id="UP000694867"/>
    </source>
</evidence>
<name>A0AAJ6QQA9_9ACAR</name>
<dbReference type="GO" id="GO:0003735">
    <property type="term" value="F:structural constituent of ribosome"/>
    <property type="evidence" value="ECO:0007669"/>
    <property type="project" value="InterPro"/>
</dbReference>
<dbReference type="SMART" id="SM00746">
    <property type="entry name" value="TRASH"/>
    <property type="match status" value="1"/>
</dbReference>
<dbReference type="CDD" id="cd00472">
    <property type="entry name" value="Ribosomal_L24e_L24"/>
    <property type="match status" value="1"/>
</dbReference>
<dbReference type="GeneID" id="100899170"/>
<gene>
    <name evidence="8" type="primary">LOC100899170</name>
</gene>
<comment type="subunit">
    <text evidence="5">Associated with nucleolar and cytoplasmic pre-60S particles. At the end of biogenesis it dissociates from cytoplasmic pre-60S particles and is likely to be exchanged for its ribosomal homologue, RPL24.</text>
</comment>
<evidence type="ECO:0000256" key="4">
    <source>
        <dbReference type="ARBA" id="ARBA00059003"/>
    </source>
</evidence>